<protein>
    <submittedName>
        <fullName evidence="1">Uncharacterized protein</fullName>
    </submittedName>
</protein>
<name>A0A5S3Z4M1_9GAMM</name>
<dbReference type="STRING" id="151081.TW72_11780"/>
<dbReference type="EMBL" id="PNCG01000009">
    <property type="protein sequence ID" value="TMP87219.1"/>
    <property type="molecule type" value="Genomic_DNA"/>
</dbReference>
<sequence>MGNGVSPIAKQGSATHKLWYSMLNSTLLQRTILYVTSLWLLSASVGAYASSNMTFNKPVDTPQARYVIELMDLAYDQLGYQLELIEFDQPQALRAADEGTLDGQLGRIAAIESRYANLVRVDFPLFKFELIMLTRCAECQLNDLNSVVLRSGYPVAEQYLDSQNYQGRRLSLKSVSAQLNLLAQRQVDGIAILDFHLKQAFDSHSNPSYHRQHLNDYYSYHYVHKRHEALIPELLEVLNTLKQNGVVDYLKQKHGL</sequence>
<dbReference type="Proteomes" id="UP000305874">
    <property type="component" value="Unassembled WGS sequence"/>
</dbReference>
<dbReference type="AlphaFoldDB" id="A0A5S3Z4M1"/>
<evidence type="ECO:0000313" key="2">
    <source>
        <dbReference type="Proteomes" id="UP000305874"/>
    </source>
</evidence>
<reference evidence="1 2" key="1">
    <citation type="submission" date="2017-12" db="EMBL/GenBank/DDBJ databases">
        <authorList>
            <person name="Paulsen S."/>
            <person name="Gram L.K."/>
        </authorList>
    </citation>
    <scope>NUCLEOTIDE SEQUENCE [LARGE SCALE GENOMIC DNA]</scope>
    <source>
        <strain evidence="1 2">S2897</strain>
    </source>
</reference>
<dbReference type="SUPFAM" id="SSF53850">
    <property type="entry name" value="Periplasmic binding protein-like II"/>
    <property type="match status" value="1"/>
</dbReference>
<dbReference type="OrthoDB" id="6838256at2"/>
<organism evidence="1 2">
    <name type="scientific">Pseudoalteromonas ruthenica</name>
    <dbReference type="NCBI Taxonomy" id="151081"/>
    <lineage>
        <taxon>Bacteria</taxon>
        <taxon>Pseudomonadati</taxon>
        <taxon>Pseudomonadota</taxon>
        <taxon>Gammaproteobacteria</taxon>
        <taxon>Alteromonadales</taxon>
        <taxon>Pseudoalteromonadaceae</taxon>
        <taxon>Pseudoalteromonas</taxon>
    </lineage>
</organism>
<accession>A0A5S3Z4M1</accession>
<evidence type="ECO:0000313" key="1">
    <source>
        <dbReference type="EMBL" id="TMP87219.1"/>
    </source>
</evidence>
<gene>
    <name evidence="1" type="ORF">CWC05_08975</name>
</gene>
<reference evidence="2" key="2">
    <citation type="submission" date="2019-06" db="EMBL/GenBank/DDBJ databases">
        <title>Co-occurence of chitin degradation, pigmentation and bioactivity in marine Pseudoalteromonas.</title>
        <authorList>
            <person name="Sonnenschein E.C."/>
            <person name="Bech P.K."/>
        </authorList>
    </citation>
    <scope>NUCLEOTIDE SEQUENCE [LARGE SCALE GENOMIC DNA]</scope>
    <source>
        <strain evidence="2">S2897</strain>
    </source>
</reference>
<proteinExistence type="predicted"/>
<comment type="caution">
    <text evidence="1">The sequence shown here is derived from an EMBL/GenBank/DDBJ whole genome shotgun (WGS) entry which is preliminary data.</text>
</comment>
<dbReference type="Gene3D" id="3.40.190.10">
    <property type="entry name" value="Periplasmic binding protein-like II"/>
    <property type="match status" value="2"/>
</dbReference>